<feature type="transmembrane region" description="Helical" evidence="7">
    <location>
        <begin position="146"/>
        <end position="166"/>
    </location>
</feature>
<feature type="transmembrane region" description="Helical" evidence="7">
    <location>
        <begin position="207"/>
        <end position="227"/>
    </location>
</feature>
<comment type="caution">
    <text evidence="10">The sequence shown here is derived from an EMBL/GenBank/DDBJ whole genome shotgun (WGS) entry which is preliminary data.</text>
</comment>
<dbReference type="InterPro" id="IPR038770">
    <property type="entry name" value="Na+/solute_symporter_sf"/>
</dbReference>
<dbReference type="Pfam" id="PF02254">
    <property type="entry name" value="TrkA_N"/>
    <property type="match status" value="1"/>
</dbReference>
<evidence type="ECO:0000259" key="8">
    <source>
        <dbReference type="Pfam" id="PF00999"/>
    </source>
</evidence>
<keyword evidence="6 7" id="KW-0472">Membrane</keyword>
<name>A0A1F4ZQ58_9BACT</name>
<evidence type="ECO:0000256" key="4">
    <source>
        <dbReference type="ARBA" id="ARBA00022692"/>
    </source>
</evidence>
<feature type="transmembrane region" description="Helical" evidence="7">
    <location>
        <begin position="352"/>
        <end position="373"/>
    </location>
</feature>
<evidence type="ECO:0000256" key="7">
    <source>
        <dbReference type="SAM" id="Phobius"/>
    </source>
</evidence>
<feature type="domain" description="RCK N-terminal" evidence="9">
    <location>
        <begin position="411"/>
        <end position="530"/>
    </location>
</feature>
<dbReference type="InterPro" id="IPR006153">
    <property type="entry name" value="Cation/H_exchanger_TM"/>
</dbReference>
<dbReference type="EMBL" id="MEXR01000062">
    <property type="protein sequence ID" value="OGD08198.1"/>
    <property type="molecule type" value="Genomic_DNA"/>
</dbReference>
<dbReference type="AlphaFoldDB" id="A0A1F4ZQ58"/>
<feature type="transmembrane region" description="Helical" evidence="7">
    <location>
        <begin position="265"/>
        <end position="283"/>
    </location>
</feature>
<dbReference type="Gene3D" id="1.20.1530.20">
    <property type="match status" value="1"/>
</dbReference>
<dbReference type="Proteomes" id="UP000176424">
    <property type="component" value="Unassembled WGS sequence"/>
</dbReference>
<dbReference type="Pfam" id="PF00999">
    <property type="entry name" value="Na_H_Exchanger"/>
    <property type="match status" value="1"/>
</dbReference>
<dbReference type="GO" id="GO:0006813">
    <property type="term" value="P:potassium ion transport"/>
    <property type="evidence" value="ECO:0007669"/>
    <property type="project" value="InterPro"/>
</dbReference>
<sequence length="569" mass="61139">MDVFSVLALVLGSAALGGVVAKVLKQPPLLGYVATGILLSLTGGLSSSEVRGVVEVMGKLGVTFLLFLAGLELPMSDLKRMGKVSLWTGIGQIAISSVLGFGLVKALGFSSLTALYLGTAVSFGSTILVVKLLSEKGDLLSLSGKISMGHLLVQDFVAVGLLTILSGVATGEVSVEKLGWVIFKVVVMLVVSIWISGKLMSKVLDYLGFSTELLFITSIGWCLVVAAVVASPWVGFSVEIGGLLAGLAMANAAEQVQIASRVRPLRDFFLTWFFVALGANFSIDQLGGMGFAAVLISVMVLVINPLIMMSILGLLGYRKRTAFLASLAVSSISEFSLIIVSGAVGLSILPPSILSVLTLAAIITMPVSSYLIWNDHKIFKRISHLLIWMKKTGKSEKAEVLDGELSEHGVLFGHNRVGERVRPALEKLVNEVVVVDFNPEVVSELRQQGIKVIYGDMSDHELYSKLALDKSPLVVSTVPDLHDNLFLLGWICDLKKRAEKHKKQLVIVTAANQIDAKELYKAGADYVLLPHFVGGNYLSFVLEQHSSGSDLDRKLANLETYLKKERING</sequence>
<feature type="transmembrane region" description="Helical" evidence="7">
    <location>
        <begin position="114"/>
        <end position="134"/>
    </location>
</feature>
<keyword evidence="5 7" id="KW-1133">Transmembrane helix</keyword>
<feature type="transmembrane region" description="Helical" evidence="7">
    <location>
        <begin position="56"/>
        <end position="74"/>
    </location>
</feature>
<feature type="transmembrane region" description="Helical" evidence="7">
    <location>
        <begin position="289"/>
        <end position="315"/>
    </location>
</feature>
<evidence type="ECO:0000259" key="9">
    <source>
        <dbReference type="Pfam" id="PF02254"/>
    </source>
</evidence>
<gene>
    <name evidence="10" type="ORF">A2397_05670</name>
</gene>
<dbReference type="InterPro" id="IPR036291">
    <property type="entry name" value="NAD(P)-bd_dom_sf"/>
</dbReference>
<evidence type="ECO:0000313" key="10">
    <source>
        <dbReference type="EMBL" id="OGD08198.1"/>
    </source>
</evidence>
<comment type="subcellular location">
    <subcellularLocation>
        <location evidence="1">Membrane</location>
        <topology evidence="1">Multi-pass membrane protein</topology>
    </subcellularLocation>
</comment>
<dbReference type="GO" id="GO:1902600">
    <property type="term" value="P:proton transmembrane transport"/>
    <property type="evidence" value="ECO:0007669"/>
    <property type="project" value="InterPro"/>
</dbReference>
<reference evidence="10 11" key="1">
    <citation type="journal article" date="2016" name="Nat. Commun.">
        <title>Thousands of microbial genomes shed light on interconnected biogeochemical processes in an aquifer system.</title>
        <authorList>
            <person name="Anantharaman K."/>
            <person name="Brown C.T."/>
            <person name="Hug L.A."/>
            <person name="Sharon I."/>
            <person name="Castelle C.J."/>
            <person name="Probst A.J."/>
            <person name="Thomas B.C."/>
            <person name="Singh A."/>
            <person name="Wilkins M.J."/>
            <person name="Karaoz U."/>
            <person name="Brodie E.L."/>
            <person name="Williams K.H."/>
            <person name="Hubbard S.S."/>
            <person name="Banfield J.F."/>
        </authorList>
    </citation>
    <scope>NUCLEOTIDE SEQUENCE [LARGE SCALE GENOMIC DNA]</scope>
</reference>
<organism evidence="10 11">
    <name type="scientific">Candidatus Amesbacteria bacterium RIFOXYB1_FULL_44_23</name>
    <dbReference type="NCBI Taxonomy" id="1797263"/>
    <lineage>
        <taxon>Bacteria</taxon>
        <taxon>Candidatus Amesiibacteriota</taxon>
    </lineage>
</organism>
<feature type="domain" description="Cation/H+ exchanger transmembrane" evidence="8">
    <location>
        <begin position="13"/>
        <end position="368"/>
    </location>
</feature>
<accession>A0A1F4ZQ58</accession>
<dbReference type="GO" id="GO:0015297">
    <property type="term" value="F:antiporter activity"/>
    <property type="evidence" value="ECO:0007669"/>
    <property type="project" value="InterPro"/>
</dbReference>
<dbReference type="InterPro" id="IPR003148">
    <property type="entry name" value="RCK_N"/>
</dbReference>
<evidence type="ECO:0000256" key="3">
    <source>
        <dbReference type="ARBA" id="ARBA00022448"/>
    </source>
</evidence>
<evidence type="ECO:0000256" key="2">
    <source>
        <dbReference type="ARBA" id="ARBA00005551"/>
    </source>
</evidence>
<feature type="transmembrane region" description="Helical" evidence="7">
    <location>
        <begin position="178"/>
        <end position="195"/>
    </location>
</feature>
<evidence type="ECO:0000256" key="1">
    <source>
        <dbReference type="ARBA" id="ARBA00004141"/>
    </source>
</evidence>
<feature type="transmembrane region" description="Helical" evidence="7">
    <location>
        <begin position="322"/>
        <end position="346"/>
    </location>
</feature>
<dbReference type="PANTHER" id="PTHR42751">
    <property type="entry name" value="SODIUM/HYDROGEN EXCHANGER FAMILY/TRKA DOMAIN PROTEIN"/>
    <property type="match status" value="1"/>
</dbReference>
<feature type="transmembrane region" description="Helical" evidence="7">
    <location>
        <begin position="233"/>
        <end position="253"/>
    </location>
</feature>
<feature type="transmembrane region" description="Helical" evidence="7">
    <location>
        <begin position="86"/>
        <end position="108"/>
    </location>
</feature>
<dbReference type="STRING" id="1797263.A2397_05670"/>
<dbReference type="SUPFAM" id="SSF51735">
    <property type="entry name" value="NAD(P)-binding Rossmann-fold domains"/>
    <property type="match status" value="1"/>
</dbReference>
<dbReference type="GO" id="GO:0016020">
    <property type="term" value="C:membrane"/>
    <property type="evidence" value="ECO:0007669"/>
    <property type="project" value="UniProtKB-SubCell"/>
</dbReference>
<proteinExistence type="inferred from homology"/>
<keyword evidence="3" id="KW-0813">Transport</keyword>
<dbReference type="Gene3D" id="3.40.50.720">
    <property type="entry name" value="NAD(P)-binding Rossmann-like Domain"/>
    <property type="match status" value="1"/>
</dbReference>
<keyword evidence="4 7" id="KW-0812">Transmembrane</keyword>
<dbReference type="PANTHER" id="PTHR42751:SF3">
    <property type="entry name" value="SODIUM_GLUTAMATE SYMPORTER"/>
    <property type="match status" value="1"/>
</dbReference>
<evidence type="ECO:0000256" key="6">
    <source>
        <dbReference type="ARBA" id="ARBA00023136"/>
    </source>
</evidence>
<evidence type="ECO:0000313" key="11">
    <source>
        <dbReference type="Proteomes" id="UP000176424"/>
    </source>
</evidence>
<protein>
    <submittedName>
        <fullName evidence="10">Uncharacterized protein</fullName>
    </submittedName>
</protein>
<comment type="similarity">
    <text evidence="2">Belongs to the monovalent cation:proton antiporter 2 (CPA2) transporter (TC 2.A.37) family.</text>
</comment>
<evidence type="ECO:0000256" key="5">
    <source>
        <dbReference type="ARBA" id="ARBA00022989"/>
    </source>
</evidence>